<keyword evidence="3" id="KW-1185">Reference proteome</keyword>
<dbReference type="AlphaFoldDB" id="A0A1G6HYC9"/>
<organism evidence="2 3">
    <name type="scientific">Paracidovorax valerianellae</name>
    <dbReference type="NCBI Taxonomy" id="187868"/>
    <lineage>
        <taxon>Bacteria</taxon>
        <taxon>Pseudomonadati</taxon>
        <taxon>Pseudomonadota</taxon>
        <taxon>Betaproteobacteria</taxon>
        <taxon>Burkholderiales</taxon>
        <taxon>Comamonadaceae</taxon>
        <taxon>Paracidovorax</taxon>
    </lineage>
</organism>
<evidence type="ECO:0000313" key="2">
    <source>
        <dbReference type="EMBL" id="SDB99231.1"/>
    </source>
</evidence>
<protein>
    <submittedName>
        <fullName evidence="2">Acetyltransferase (GNAT) family protein</fullName>
    </submittedName>
</protein>
<dbReference type="InterPro" id="IPR000182">
    <property type="entry name" value="GNAT_dom"/>
</dbReference>
<evidence type="ECO:0000259" key="1">
    <source>
        <dbReference type="PROSITE" id="PS51186"/>
    </source>
</evidence>
<dbReference type="InterPro" id="IPR016181">
    <property type="entry name" value="Acyl_CoA_acyltransferase"/>
</dbReference>
<reference evidence="2 3" key="1">
    <citation type="submission" date="2016-10" db="EMBL/GenBank/DDBJ databases">
        <authorList>
            <person name="de Groot N.N."/>
        </authorList>
    </citation>
    <scope>NUCLEOTIDE SEQUENCE [LARGE SCALE GENOMIC DNA]</scope>
    <source>
        <strain evidence="2 3">DSM 16619</strain>
    </source>
</reference>
<dbReference type="GO" id="GO:0016747">
    <property type="term" value="F:acyltransferase activity, transferring groups other than amino-acyl groups"/>
    <property type="evidence" value="ECO:0007669"/>
    <property type="project" value="InterPro"/>
</dbReference>
<dbReference type="Pfam" id="PF00583">
    <property type="entry name" value="Acetyltransf_1"/>
    <property type="match status" value="1"/>
</dbReference>
<proteinExistence type="predicted"/>
<accession>A0A1G6HYC9</accession>
<dbReference type="EMBL" id="FMZC01000001">
    <property type="protein sequence ID" value="SDB99231.1"/>
    <property type="molecule type" value="Genomic_DNA"/>
</dbReference>
<dbReference type="Proteomes" id="UP000198781">
    <property type="component" value="Unassembled WGS sequence"/>
</dbReference>
<dbReference type="SUPFAM" id="SSF55729">
    <property type="entry name" value="Acyl-CoA N-acyltransferases (Nat)"/>
    <property type="match status" value="1"/>
</dbReference>
<feature type="domain" description="N-acetyltransferase" evidence="1">
    <location>
        <begin position="1"/>
        <end position="85"/>
    </location>
</feature>
<evidence type="ECO:0000313" key="3">
    <source>
        <dbReference type="Proteomes" id="UP000198781"/>
    </source>
</evidence>
<dbReference type="Gene3D" id="3.40.630.30">
    <property type="match status" value="1"/>
</dbReference>
<keyword evidence="2" id="KW-0808">Transferase</keyword>
<sequence>MFSRQPFAVIENVVVDQGSRKCGVGAAMLKQAESFCRHSQCSKMMLLSSNGRAEAHRFFESQGFDSSVKRGFVKYRRDFNVESAR</sequence>
<dbReference type="PROSITE" id="PS51186">
    <property type="entry name" value="GNAT"/>
    <property type="match status" value="1"/>
</dbReference>
<gene>
    <name evidence="2" type="ORF">SAMN05192589_10118</name>
</gene>
<name>A0A1G6HYC9_9BURK</name>
<dbReference type="STRING" id="187868.SAMN05192589_10118"/>